<gene>
    <name evidence="1" type="ORF">PIB30_086750</name>
</gene>
<keyword evidence="2" id="KW-1185">Reference proteome</keyword>
<comment type="caution">
    <text evidence="1">The sequence shown here is derived from an EMBL/GenBank/DDBJ whole genome shotgun (WGS) entry which is preliminary data.</text>
</comment>
<accession>A0ABU6YQU6</accession>
<organism evidence="1 2">
    <name type="scientific">Stylosanthes scabra</name>
    <dbReference type="NCBI Taxonomy" id="79078"/>
    <lineage>
        <taxon>Eukaryota</taxon>
        <taxon>Viridiplantae</taxon>
        <taxon>Streptophyta</taxon>
        <taxon>Embryophyta</taxon>
        <taxon>Tracheophyta</taxon>
        <taxon>Spermatophyta</taxon>
        <taxon>Magnoliopsida</taxon>
        <taxon>eudicotyledons</taxon>
        <taxon>Gunneridae</taxon>
        <taxon>Pentapetalae</taxon>
        <taxon>rosids</taxon>
        <taxon>fabids</taxon>
        <taxon>Fabales</taxon>
        <taxon>Fabaceae</taxon>
        <taxon>Papilionoideae</taxon>
        <taxon>50 kb inversion clade</taxon>
        <taxon>dalbergioids sensu lato</taxon>
        <taxon>Dalbergieae</taxon>
        <taxon>Pterocarpus clade</taxon>
        <taxon>Stylosanthes</taxon>
    </lineage>
</organism>
<reference evidence="1 2" key="1">
    <citation type="journal article" date="2023" name="Plants (Basel)">
        <title>Bridging the Gap: Combining Genomics and Transcriptomics Approaches to Understand Stylosanthes scabra, an Orphan Legume from the Brazilian Caatinga.</title>
        <authorList>
            <person name="Ferreira-Neto J.R.C."/>
            <person name="da Silva M.D."/>
            <person name="Binneck E."/>
            <person name="de Melo N.F."/>
            <person name="da Silva R.H."/>
            <person name="de Melo A.L.T.M."/>
            <person name="Pandolfi V."/>
            <person name="Bustamante F.O."/>
            <person name="Brasileiro-Vidal A.C."/>
            <person name="Benko-Iseppon A.M."/>
        </authorList>
    </citation>
    <scope>NUCLEOTIDE SEQUENCE [LARGE SCALE GENOMIC DNA]</scope>
    <source>
        <tissue evidence="1">Leaves</tissue>
    </source>
</reference>
<evidence type="ECO:0000313" key="1">
    <source>
        <dbReference type="EMBL" id="MED6212772.1"/>
    </source>
</evidence>
<name>A0ABU6YQU6_9FABA</name>
<sequence>MAPMYRMYLQGFGTPGVTGGAKTEYWSAAAQGAALGLLQCLNVRLWHWQEQVPPAKAAALVHVKLYKSMAWHLSASFQTLNPKPE</sequence>
<protein>
    <submittedName>
        <fullName evidence="1">Uncharacterized protein</fullName>
    </submittedName>
</protein>
<dbReference type="EMBL" id="JASCZI010243154">
    <property type="protein sequence ID" value="MED6212772.1"/>
    <property type="molecule type" value="Genomic_DNA"/>
</dbReference>
<proteinExistence type="predicted"/>
<evidence type="ECO:0000313" key="2">
    <source>
        <dbReference type="Proteomes" id="UP001341840"/>
    </source>
</evidence>
<dbReference type="Proteomes" id="UP001341840">
    <property type="component" value="Unassembled WGS sequence"/>
</dbReference>